<dbReference type="AlphaFoldDB" id="A0A432M878"/>
<keyword evidence="2" id="KW-1185">Reference proteome</keyword>
<dbReference type="InterPro" id="IPR050049">
    <property type="entry name" value="Dodecin_bact"/>
</dbReference>
<dbReference type="SUPFAM" id="SSF89807">
    <property type="entry name" value="Dodecin-like"/>
    <property type="match status" value="1"/>
</dbReference>
<dbReference type="NCBIfam" id="NF043052">
    <property type="entry name" value="DodecBact"/>
    <property type="match status" value="1"/>
</dbReference>
<dbReference type="Gene3D" id="3.30.1660.10">
    <property type="entry name" value="Flavin-binding protein dodecin"/>
    <property type="match status" value="1"/>
</dbReference>
<proteinExistence type="predicted"/>
<sequence>MSEHVYKTIELTGSSKTSSDEAIRCAIERASKTVRDMRWFQVTETRGHVENGKVAHWQVTLKVGFTLE</sequence>
<dbReference type="InterPro" id="IPR025543">
    <property type="entry name" value="Dodecin-like"/>
</dbReference>
<dbReference type="Proteomes" id="UP000274358">
    <property type="component" value="Unassembled WGS sequence"/>
</dbReference>
<name>A0A432M878_9GAMM</name>
<dbReference type="EMBL" id="RYYV01000004">
    <property type="protein sequence ID" value="RUL77665.1"/>
    <property type="molecule type" value="Genomic_DNA"/>
</dbReference>
<gene>
    <name evidence="1" type="ORF">EKH80_07270</name>
</gene>
<evidence type="ECO:0000313" key="2">
    <source>
        <dbReference type="Proteomes" id="UP000274358"/>
    </source>
</evidence>
<dbReference type="PANTHER" id="PTHR39324">
    <property type="entry name" value="CALCIUM DODECIN"/>
    <property type="match status" value="1"/>
</dbReference>
<comment type="caution">
    <text evidence="1">The sequence shown here is derived from an EMBL/GenBank/DDBJ whole genome shotgun (WGS) entry which is preliminary data.</text>
</comment>
<dbReference type="InterPro" id="IPR036694">
    <property type="entry name" value="Dodecin-like_sf"/>
</dbReference>
<protein>
    <submittedName>
        <fullName evidence="1">Dodecin domain-containing protein</fullName>
    </submittedName>
</protein>
<dbReference type="OrthoDB" id="9805889at2"/>
<dbReference type="RefSeq" id="WP_126684060.1">
    <property type="nucleotide sequence ID" value="NZ_RYYV01000004.1"/>
</dbReference>
<reference evidence="1 2" key="1">
    <citation type="submission" date="2018-12" db="EMBL/GenBank/DDBJ databases">
        <title>Dyella dinghuensis sp. nov. DHOA06 and Dyella choica sp. nov. 4M-K27, isolated from forest soil.</title>
        <authorList>
            <person name="Qiu L.-H."/>
            <person name="Gao Z.-H."/>
        </authorList>
    </citation>
    <scope>NUCLEOTIDE SEQUENCE [LARGE SCALE GENOMIC DNA]</scope>
    <source>
        <strain evidence="1 2">4M-K27</strain>
    </source>
</reference>
<accession>A0A432M878</accession>
<dbReference type="Pfam" id="PF07311">
    <property type="entry name" value="Dodecin"/>
    <property type="match status" value="1"/>
</dbReference>
<evidence type="ECO:0000313" key="1">
    <source>
        <dbReference type="EMBL" id="RUL77665.1"/>
    </source>
</evidence>
<dbReference type="PANTHER" id="PTHR39324:SF1">
    <property type="entry name" value="CALCIUM DODECIN"/>
    <property type="match status" value="1"/>
</dbReference>
<dbReference type="InterPro" id="IPR009923">
    <property type="entry name" value="Dodecin"/>
</dbReference>
<organism evidence="1 2">
    <name type="scientific">Dyella choica</name>
    <dbReference type="NCBI Taxonomy" id="1927959"/>
    <lineage>
        <taxon>Bacteria</taxon>
        <taxon>Pseudomonadati</taxon>
        <taxon>Pseudomonadota</taxon>
        <taxon>Gammaproteobacteria</taxon>
        <taxon>Lysobacterales</taxon>
        <taxon>Rhodanobacteraceae</taxon>
        <taxon>Dyella</taxon>
    </lineage>
</organism>